<comment type="catalytic activity">
    <reaction evidence="3">
        <text>guanosine(966) in 16S rRNA + S-adenosyl-L-methionine = N(2)-methylguanosine(966) in 16S rRNA + S-adenosyl-L-homocysteine + H(+)</text>
        <dbReference type="Rhea" id="RHEA:23548"/>
        <dbReference type="Rhea" id="RHEA-COMP:10211"/>
        <dbReference type="Rhea" id="RHEA-COMP:10212"/>
        <dbReference type="ChEBI" id="CHEBI:15378"/>
        <dbReference type="ChEBI" id="CHEBI:57856"/>
        <dbReference type="ChEBI" id="CHEBI:59789"/>
        <dbReference type="ChEBI" id="CHEBI:74269"/>
        <dbReference type="ChEBI" id="CHEBI:74481"/>
        <dbReference type="EC" id="2.1.1.171"/>
    </reaction>
</comment>
<keyword evidence="3" id="KW-0698">rRNA processing</keyword>
<evidence type="ECO:0000256" key="3">
    <source>
        <dbReference type="PIRNR" id="PIRNR004553"/>
    </source>
</evidence>
<evidence type="ECO:0000256" key="1">
    <source>
        <dbReference type="ARBA" id="ARBA00022603"/>
    </source>
</evidence>
<dbReference type="PANTHER" id="PTHR43542">
    <property type="entry name" value="METHYLTRANSFERASE"/>
    <property type="match status" value="1"/>
</dbReference>
<dbReference type="InterPro" id="IPR004398">
    <property type="entry name" value="RNA_MeTrfase_RsmD"/>
</dbReference>
<dbReference type="STRING" id="465721.ACG33_13895"/>
<protein>
    <recommendedName>
        <fullName evidence="3">Ribosomal RNA small subunit methyltransferase D</fullName>
        <ecNumber evidence="3">2.1.1.171</ecNumber>
    </recommendedName>
</protein>
<organism evidence="4 5">
    <name type="scientific">Steroidobacter denitrificans</name>
    <dbReference type="NCBI Taxonomy" id="465721"/>
    <lineage>
        <taxon>Bacteria</taxon>
        <taxon>Pseudomonadati</taxon>
        <taxon>Pseudomonadota</taxon>
        <taxon>Gammaproteobacteria</taxon>
        <taxon>Steroidobacterales</taxon>
        <taxon>Steroidobacteraceae</taxon>
        <taxon>Steroidobacter</taxon>
    </lineage>
</organism>
<proteinExistence type="inferred from homology"/>
<dbReference type="InterPro" id="IPR029063">
    <property type="entry name" value="SAM-dependent_MTases_sf"/>
</dbReference>
<keyword evidence="1 3" id="KW-0489">Methyltransferase</keyword>
<keyword evidence="5" id="KW-1185">Reference proteome</keyword>
<evidence type="ECO:0000256" key="2">
    <source>
        <dbReference type="ARBA" id="ARBA00022679"/>
    </source>
</evidence>
<dbReference type="KEGG" id="sdf:ACG33_13895"/>
<dbReference type="PATRIC" id="fig|465721.4.peg.2972"/>
<dbReference type="PIRSF" id="PIRSF004553">
    <property type="entry name" value="CHP00095"/>
    <property type="match status" value="1"/>
</dbReference>
<keyword evidence="3" id="KW-0949">S-adenosyl-L-methionine</keyword>
<dbReference type="Gene3D" id="3.40.50.150">
    <property type="entry name" value="Vaccinia Virus protein VP39"/>
    <property type="match status" value="1"/>
</dbReference>
<dbReference type="AlphaFoldDB" id="A0A127FEA1"/>
<dbReference type="GO" id="GO:0052913">
    <property type="term" value="F:16S rRNA (guanine(966)-N(2))-methyltransferase activity"/>
    <property type="evidence" value="ECO:0007669"/>
    <property type="project" value="UniProtKB-EC"/>
</dbReference>
<comment type="similarity">
    <text evidence="3">Belongs to the methyltransferase superfamily. RsmD family.</text>
</comment>
<evidence type="ECO:0000313" key="5">
    <source>
        <dbReference type="Proteomes" id="UP000070250"/>
    </source>
</evidence>
<dbReference type="Pfam" id="PF03602">
    <property type="entry name" value="Cons_hypoth95"/>
    <property type="match status" value="1"/>
</dbReference>
<dbReference type="Proteomes" id="UP000070250">
    <property type="component" value="Chromosome"/>
</dbReference>
<sequence>MDEKKTTRRVPGAQRQAVKEAYQLRIIGGRWRGRRLDFPAIQVIRPSPDRVRETLFNWLQPHIVGASCLDLFAGSGALGFEALSRGAAHVCFVDREVRIGRYLRDTLQGLECTQASVHVENAGRFLRRAPRPFDIVFLDPPFESAALPEVCGLLMQGWLAPQAWIYIECAEGTPLLPPPSWQMYRSRRAGQVSYHLLRTGLPRTGRISNSREVTS</sequence>
<keyword evidence="2 3" id="KW-0808">Transferase</keyword>
<evidence type="ECO:0000313" key="4">
    <source>
        <dbReference type="EMBL" id="AMN48169.1"/>
    </source>
</evidence>
<gene>
    <name evidence="4" type="ORF">ACG33_13895</name>
</gene>
<dbReference type="PANTHER" id="PTHR43542:SF1">
    <property type="entry name" value="METHYLTRANSFERASE"/>
    <property type="match status" value="1"/>
</dbReference>
<dbReference type="EMBL" id="CP011971">
    <property type="protein sequence ID" value="AMN48169.1"/>
    <property type="molecule type" value="Genomic_DNA"/>
</dbReference>
<dbReference type="SUPFAM" id="SSF53335">
    <property type="entry name" value="S-adenosyl-L-methionine-dependent methyltransferases"/>
    <property type="match status" value="1"/>
</dbReference>
<reference evidence="4 5" key="1">
    <citation type="submission" date="2015-06" db="EMBL/GenBank/DDBJ databases">
        <title>A Comprehensive Approach to Explore the Metabolic and Phylogenetic Diversity of Bacterial Steroid Degradation in the Environment: Testosterone as an Example.</title>
        <authorList>
            <person name="Yang F.-C."/>
            <person name="Chen Y.-L."/>
            <person name="Yu C.-P."/>
            <person name="Tang S.-L."/>
            <person name="Wang P.-H."/>
            <person name="Ismail W."/>
            <person name="Wang C.-H."/>
            <person name="Yang C.-Y."/>
            <person name="Chiang Y.-R."/>
        </authorList>
    </citation>
    <scope>NUCLEOTIDE SEQUENCE [LARGE SCALE GENOMIC DNA]</scope>
    <source>
        <strain evidence="4 5">DSM 18526</strain>
    </source>
</reference>
<dbReference type="EC" id="2.1.1.171" evidence="3"/>
<comment type="function">
    <text evidence="3">Specifically methylates the guanine in position 966 of 16S rRNA in the assembled 30S particle.</text>
</comment>
<name>A0A127FEA1_STEDE</name>
<dbReference type="CDD" id="cd02440">
    <property type="entry name" value="AdoMet_MTases"/>
    <property type="match status" value="1"/>
</dbReference>
<accession>A0A127FEA1</accession>
<dbReference type="NCBIfam" id="TIGR00095">
    <property type="entry name" value="16S rRNA (guanine(966)-N(2))-methyltransferase RsmD"/>
    <property type="match status" value="1"/>
</dbReference>